<dbReference type="PANTHER" id="PTHR43791:SF36">
    <property type="entry name" value="TRANSPORTER, PUTATIVE (AFU_ORTHOLOGUE AFUA_6G08340)-RELATED"/>
    <property type="match status" value="1"/>
</dbReference>
<evidence type="ECO:0000256" key="4">
    <source>
        <dbReference type="ARBA" id="ARBA00022989"/>
    </source>
</evidence>
<sequence>MGTLDEIPLARREDIISHACGKFFKRIIPMLVIMLIVNQIDRSNIGFIKAELAADAGVGAAAFGLGAGLFFVGYALFEVPSNIFLGRYGARVWLTRIMITWGLVVFCTAFITSATQFYVMRFLLGVAEAGFFPGILYYFRQWVPNAWRGRATAMILSASAAAFLFSGPITGGILGLHDVLGIPGWKWVLFLEGGMSVAIGFVAYFILVSSPRQAKWLTPQESELLLAQLAREDEERNKTITQTSRLKLLFDRQMLFYCTLFFTMTMTGYTLVFWLPQIIRRIHGFSDFGIGLLTAIPWLCAIIAINLVGKISDRFRHMLDKVLALAMLLAAFGTFLATLGNPWFGFVAMCIACVGSKTSATFFWPMPQGNLPASIVAPGIALINSVGNLGGFFAPAVFGYLEQKTGSTTGGLYALTCVSVVAAVYLLCRNLNGIKPPNAMERKNV</sequence>
<keyword evidence="3 6" id="KW-0812">Transmembrane</keyword>
<dbReference type="Gene3D" id="1.20.1250.20">
    <property type="entry name" value="MFS general substrate transporter like domains"/>
    <property type="match status" value="2"/>
</dbReference>
<dbReference type="InterPro" id="IPR020846">
    <property type="entry name" value="MFS_dom"/>
</dbReference>
<dbReference type="InterPro" id="IPR036259">
    <property type="entry name" value="MFS_trans_sf"/>
</dbReference>
<protein>
    <submittedName>
        <fullName evidence="8">MFS transporter</fullName>
    </submittedName>
</protein>
<feature type="transmembrane region" description="Helical" evidence="6">
    <location>
        <begin position="187"/>
        <end position="207"/>
    </location>
</feature>
<feature type="transmembrane region" description="Helical" evidence="6">
    <location>
        <begin position="288"/>
        <end position="309"/>
    </location>
</feature>
<evidence type="ECO:0000256" key="2">
    <source>
        <dbReference type="ARBA" id="ARBA00022448"/>
    </source>
</evidence>
<reference evidence="8 9" key="1">
    <citation type="submission" date="2019-12" db="EMBL/GenBank/DDBJ databases">
        <authorList>
            <person name="Lee S.D."/>
        </authorList>
    </citation>
    <scope>NUCLEOTIDE SEQUENCE [LARGE SCALE GENOMIC DNA]</scope>
    <source>
        <strain evidence="8 9">SAP-6</strain>
    </source>
</reference>
<dbReference type="SUPFAM" id="SSF103473">
    <property type="entry name" value="MFS general substrate transporter"/>
    <property type="match status" value="1"/>
</dbReference>
<name>A0A845SFU0_9GAMM</name>
<feature type="transmembrane region" description="Helical" evidence="6">
    <location>
        <begin position="410"/>
        <end position="428"/>
    </location>
</feature>
<keyword evidence="4 6" id="KW-1133">Transmembrane helix</keyword>
<dbReference type="EMBL" id="WUBS01000001">
    <property type="protein sequence ID" value="NDL61491.1"/>
    <property type="molecule type" value="Genomic_DNA"/>
</dbReference>
<dbReference type="Pfam" id="PF07690">
    <property type="entry name" value="MFS_1"/>
    <property type="match status" value="1"/>
</dbReference>
<keyword evidence="9" id="KW-1185">Reference proteome</keyword>
<dbReference type="CDD" id="cd17319">
    <property type="entry name" value="MFS_ExuT_GudP_like"/>
    <property type="match status" value="1"/>
</dbReference>
<evidence type="ECO:0000259" key="7">
    <source>
        <dbReference type="PROSITE" id="PS50850"/>
    </source>
</evidence>
<evidence type="ECO:0000256" key="3">
    <source>
        <dbReference type="ARBA" id="ARBA00022692"/>
    </source>
</evidence>
<dbReference type="RefSeq" id="WP_162364161.1">
    <property type="nucleotide sequence ID" value="NZ_WUBS01000001.1"/>
</dbReference>
<dbReference type="GO" id="GO:0022857">
    <property type="term" value="F:transmembrane transporter activity"/>
    <property type="evidence" value="ECO:0007669"/>
    <property type="project" value="InterPro"/>
</dbReference>
<evidence type="ECO:0000256" key="5">
    <source>
        <dbReference type="ARBA" id="ARBA00023136"/>
    </source>
</evidence>
<dbReference type="InterPro" id="IPR011701">
    <property type="entry name" value="MFS"/>
</dbReference>
<comment type="subcellular location">
    <subcellularLocation>
        <location evidence="1">Membrane</location>
        <topology evidence="1">Multi-pass membrane protein</topology>
    </subcellularLocation>
</comment>
<feature type="transmembrane region" description="Helical" evidence="6">
    <location>
        <begin position="343"/>
        <end position="364"/>
    </location>
</feature>
<feature type="transmembrane region" description="Helical" evidence="6">
    <location>
        <begin position="52"/>
        <end position="77"/>
    </location>
</feature>
<accession>A0A845SFU0</accession>
<organism evidence="8 9">
    <name type="scientific">Acerihabitans arboris</name>
    <dbReference type="NCBI Taxonomy" id="2691583"/>
    <lineage>
        <taxon>Bacteria</taxon>
        <taxon>Pseudomonadati</taxon>
        <taxon>Pseudomonadota</taxon>
        <taxon>Gammaproteobacteria</taxon>
        <taxon>Enterobacterales</taxon>
        <taxon>Pectobacteriaceae</taxon>
        <taxon>Acerihabitans</taxon>
    </lineage>
</organism>
<feature type="transmembrane region" description="Helical" evidence="6">
    <location>
        <begin position="376"/>
        <end position="398"/>
    </location>
</feature>
<dbReference type="PROSITE" id="PS50850">
    <property type="entry name" value="MFS"/>
    <property type="match status" value="1"/>
</dbReference>
<keyword evidence="2" id="KW-0813">Transport</keyword>
<reference evidence="8 9" key="2">
    <citation type="submission" date="2020-02" db="EMBL/GenBank/DDBJ databases">
        <title>The new genus of Enterobacteriales.</title>
        <authorList>
            <person name="Kim I.S."/>
        </authorList>
    </citation>
    <scope>NUCLEOTIDE SEQUENCE [LARGE SCALE GENOMIC DNA]</scope>
    <source>
        <strain evidence="8 9">SAP-6</strain>
    </source>
</reference>
<evidence type="ECO:0000256" key="1">
    <source>
        <dbReference type="ARBA" id="ARBA00004141"/>
    </source>
</evidence>
<gene>
    <name evidence="8" type="ORF">GRH90_01750</name>
</gene>
<proteinExistence type="predicted"/>
<feature type="transmembrane region" description="Helical" evidence="6">
    <location>
        <begin position="89"/>
        <end position="112"/>
    </location>
</feature>
<comment type="caution">
    <text evidence="8">The sequence shown here is derived from an EMBL/GenBank/DDBJ whole genome shotgun (WGS) entry which is preliminary data.</text>
</comment>
<evidence type="ECO:0000313" key="8">
    <source>
        <dbReference type="EMBL" id="NDL61491.1"/>
    </source>
</evidence>
<dbReference type="FunFam" id="1.20.1250.20:FF:000018">
    <property type="entry name" value="MFS transporter permease"/>
    <property type="match status" value="1"/>
</dbReference>
<feature type="transmembrane region" description="Helical" evidence="6">
    <location>
        <begin position="151"/>
        <end position="175"/>
    </location>
</feature>
<dbReference type="Proteomes" id="UP000461443">
    <property type="component" value="Unassembled WGS sequence"/>
</dbReference>
<feature type="transmembrane region" description="Helical" evidence="6">
    <location>
        <begin position="321"/>
        <end position="337"/>
    </location>
</feature>
<dbReference type="PANTHER" id="PTHR43791">
    <property type="entry name" value="PERMEASE-RELATED"/>
    <property type="match status" value="1"/>
</dbReference>
<feature type="transmembrane region" description="Helical" evidence="6">
    <location>
        <begin position="118"/>
        <end position="139"/>
    </location>
</feature>
<keyword evidence="5 6" id="KW-0472">Membrane</keyword>
<evidence type="ECO:0000313" key="9">
    <source>
        <dbReference type="Proteomes" id="UP000461443"/>
    </source>
</evidence>
<dbReference type="AlphaFoldDB" id="A0A845SFU0"/>
<feature type="domain" description="Major facilitator superfamily (MFS) profile" evidence="7">
    <location>
        <begin position="27"/>
        <end position="432"/>
    </location>
</feature>
<feature type="transmembrane region" description="Helical" evidence="6">
    <location>
        <begin position="254"/>
        <end position="276"/>
    </location>
</feature>
<dbReference type="GO" id="GO:0016020">
    <property type="term" value="C:membrane"/>
    <property type="evidence" value="ECO:0007669"/>
    <property type="project" value="UniProtKB-SubCell"/>
</dbReference>
<evidence type="ECO:0000256" key="6">
    <source>
        <dbReference type="SAM" id="Phobius"/>
    </source>
</evidence>